<proteinExistence type="predicted"/>
<feature type="transmembrane region" description="Helical" evidence="1">
    <location>
        <begin position="106"/>
        <end position="124"/>
    </location>
</feature>
<feature type="signal peptide" evidence="2">
    <location>
        <begin position="1"/>
        <end position="27"/>
    </location>
</feature>
<sequence>MRSEYKAIISATISVALVASSSAPALAANARDLSDLVGARAGQAEGDLESRGYTYITGNEGSFNTKHAYWWNSNGKNCVHIETRDGRYASIRDASKGDCNQKDGSGAAAAVGAVAGIALLGALLSKSHHRDGKNYNDAQTAEFERGYRDGLYNTSYHNYNRVDAYSDGYSKGVEERSANLRHRDYMPNRGGYFAVVDVSDLNGARASSADDDMRRRGFSNVDSFKSGTSSYTIWNRKATHQCIQMTVADGSVQDIRDIGTHPKCR</sequence>
<protein>
    <recommendedName>
        <fullName evidence="5">17 kDa surface antigen</fullName>
    </recommendedName>
</protein>
<dbReference type="AlphaFoldDB" id="A0A5B8S3E9"/>
<evidence type="ECO:0008006" key="5">
    <source>
        <dbReference type="Google" id="ProtNLM"/>
    </source>
</evidence>
<organism evidence="3 4">
    <name type="scientific">Novosphingobium ginsenosidimutans</name>
    <dbReference type="NCBI Taxonomy" id="1176536"/>
    <lineage>
        <taxon>Bacteria</taxon>
        <taxon>Pseudomonadati</taxon>
        <taxon>Pseudomonadota</taxon>
        <taxon>Alphaproteobacteria</taxon>
        <taxon>Sphingomonadales</taxon>
        <taxon>Sphingomonadaceae</taxon>
        <taxon>Novosphingobium</taxon>
    </lineage>
</organism>
<dbReference type="KEGG" id="ngf:FRF71_07815"/>
<reference evidence="3 4" key="1">
    <citation type="journal article" date="2013" name="J. Microbiol. Biotechnol.">
        <title>Novosphingobium ginsenosidimutans sp. nov., with the ability to convert ginsenoside.</title>
        <authorList>
            <person name="Kim J.K."/>
            <person name="He D."/>
            <person name="Liu Q.M."/>
            <person name="Park H.Y."/>
            <person name="Jung M.S."/>
            <person name="Yoon M.H."/>
            <person name="Kim S.C."/>
            <person name="Im W.T."/>
        </authorList>
    </citation>
    <scope>NUCLEOTIDE SEQUENCE [LARGE SCALE GENOMIC DNA]</scope>
    <source>
        <strain evidence="3 4">FW-6</strain>
    </source>
</reference>
<dbReference type="OrthoDB" id="594865at2"/>
<keyword evidence="1" id="KW-0812">Transmembrane</keyword>
<dbReference type="EMBL" id="CP042345">
    <property type="protein sequence ID" value="QEA16046.1"/>
    <property type="molecule type" value="Genomic_DNA"/>
</dbReference>
<evidence type="ECO:0000256" key="1">
    <source>
        <dbReference type="SAM" id="Phobius"/>
    </source>
</evidence>
<dbReference type="RefSeq" id="WP_147090078.1">
    <property type="nucleotide sequence ID" value="NZ_BAABJD010000001.1"/>
</dbReference>
<keyword evidence="1" id="KW-0472">Membrane</keyword>
<name>A0A5B8S3E9_9SPHN</name>
<keyword evidence="1" id="KW-1133">Transmembrane helix</keyword>
<evidence type="ECO:0000313" key="3">
    <source>
        <dbReference type="EMBL" id="QEA16046.1"/>
    </source>
</evidence>
<gene>
    <name evidence="3" type="ORF">FRF71_07815</name>
</gene>
<evidence type="ECO:0000256" key="2">
    <source>
        <dbReference type="SAM" id="SignalP"/>
    </source>
</evidence>
<keyword evidence="4" id="KW-1185">Reference proteome</keyword>
<dbReference type="Proteomes" id="UP000321172">
    <property type="component" value="Chromosome"/>
</dbReference>
<accession>A0A5B8S3E9</accession>
<feature type="chain" id="PRO_5023070427" description="17 kDa surface antigen" evidence="2">
    <location>
        <begin position="28"/>
        <end position="265"/>
    </location>
</feature>
<keyword evidence="2" id="KW-0732">Signal</keyword>
<evidence type="ECO:0000313" key="4">
    <source>
        <dbReference type="Proteomes" id="UP000321172"/>
    </source>
</evidence>